<reference evidence="3 4" key="1">
    <citation type="submission" date="2019-07" db="EMBL/GenBank/DDBJ databases">
        <authorList>
            <person name="Friedrich A."/>
            <person name="Schacherer J."/>
        </authorList>
    </citation>
    <scope>NUCLEOTIDE SEQUENCE [LARGE SCALE GENOMIC DNA]</scope>
</reference>
<feature type="compositionally biased region" description="Basic residues" evidence="1">
    <location>
        <begin position="390"/>
        <end position="409"/>
    </location>
</feature>
<dbReference type="Proteomes" id="UP000478008">
    <property type="component" value="Unassembled WGS sequence"/>
</dbReference>
<sequence length="439" mass="49717">MDDNDRALHLIVDASVLVYGGLNQLEKWYEDHQNYRPAIYYIPAYTLRELDFLKKSFNPVVSRNARKSIKFIDRAVSRSENETDADVDVLNTPLRDVSDFESYNKTKEEFERQKMLLDATFALKSLTISSNGGMNADLDARRREEEHDLYDRMNGCGETDPSKEKGSFESEEGLFVQDVTPQKKLVRSEFVLEPPEKAGPIWKIASSYRERTPLKKEFPSLAASDGNQIGVFGGRMSGSFSSVRASGNTTSFDGEYSNQDKEKVSVVQLTEHEIKERMKKEDQTLEEILSEIHGANEGNEKARIPKNLKLLIRSAIQLQRIDNKNRSKLQRVNWIVISEDTTTQIWLKCFKIPVMNISAANGLLSIEKKNTESITTKSTADKEVEFSHSMKSKKSKGYKKKRGFKKKSSSKSTATSMADNSSFAGVTYAPRGKGKLWTP</sequence>
<organism evidence="3 4">
    <name type="scientific">Dekkera bruxellensis</name>
    <name type="common">Brettanomyces custersii</name>
    <dbReference type="NCBI Taxonomy" id="5007"/>
    <lineage>
        <taxon>Eukaryota</taxon>
        <taxon>Fungi</taxon>
        <taxon>Dikarya</taxon>
        <taxon>Ascomycota</taxon>
        <taxon>Saccharomycotina</taxon>
        <taxon>Pichiomycetes</taxon>
        <taxon>Pichiales</taxon>
        <taxon>Pichiaceae</taxon>
        <taxon>Brettanomyces</taxon>
    </lineage>
</organism>
<dbReference type="AlphaFoldDB" id="A0A7D9H015"/>
<evidence type="ECO:0000313" key="3">
    <source>
        <dbReference type="EMBL" id="VUG16449.1"/>
    </source>
</evidence>
<gene>
    <name evidence="3" type="ORF">DEBR0S1_17084G</name>
    <name evidence="2" type="ORF">HII12_004214</name>
</gene>
<evidence type="ECO:0000313" key="2">
    <source>
        <dbReference type="EMBL" id="KAF6008464.1"/>
    </source>
</evidence>
<dbReference type="EMBL" id="JABCYN010000036">
    <property type="protein sequence ID" value="KAF6008464.1"/>
    <property type="molecule type" value="Genomic_DNA"/>
</dbReference>
<name>A0A7D9H015_DEKBR</name>
<evidence type="ECO:0000313" key="5">
    <source>
        <dbReference type="Proteomes" id="UP000568158"/>
    </source>
</evidence>
<evidence type="ECO:0000313" key="4">
    <source>
        <dbReference type="Proteomes" id="UP000478008"/>
    </source>
</evidence>
<proteinExistence type="predicted"/>
<protein>
    <submittedName>
        <fullName evidence="3">DEBR0S1_17084g1_1</fullName>
    </submittedName>
</protein>
<accession>A0A7D9H015</accession>
<feature type="region of interest" description="Disordered" evidence="1">
    <location>
        <begin position="385"/>
        <end position="419"/>
    </location>
</feature>
<reference evidence="2 5" key="2">
    <citation type="journal article" date="2020" name="Appl. Microbiol. Biotechnol.">
        <title>Targeted gene deletion in Brettanomyces bruxellensis with an expression-free CRISPR-Cas9 system.</title>
        <authorList>
            <person name="Varela C."/>
            <person name="Bartel C."/>
            <person name="Onetto C."/>
            <person name="Borneman A."/>
        </authorList>
    </citation>
    <scope>NUCLEOTIDE SEQUENCE [LARGE SCALE GENOMIC DNA]</scope>
    <source>
        <strain evidence="2 5">AWRI1613</strain>
    </source>
</reference>
<dbReference type="EMBL" id="CABFWN010000001">
    <property type="protein sequence ID" value="VUG16449.1"/>
    <property type="molecule type" value="Genomic_DNA"/>
</dbReference>
<keyword evidence="4" id="KW-1185">Reference proteome</keyword>
<dbReference type="Proteomes" id="UP000568158">
    <property type="component" value="Unassembled WGS sequence"/>
</dbReference>
<dbReference type="Gene3D" id="3.40.50.1010">
    <property type="entry name" value="5'-nuclease"/>
    <property type="match status" value="1"/>
</dbReference>
<evidence type="ECO:0000256" key="1">
    <source>
        <dbReference type="SAM" id="MobiDB-lite"/>
    </source>
</evidence>